<reference evidence="14" key="1">
    <citation type="submission" date="2022-04" db="EMBL/GenBank/DDBJ databases">
        <title>Lysobacter sp. CAU 1642 isolated from sea sand.</title>
        <authorList>
            <person name="Kim W."/>
        </authorList>
    </citation>
    <scope>NUCLEOTIDE SEQUENCE</scope>
    <source>
        <strain evidence="14">CAU 1642</strain>
    </source>
</reference>
<evidence type="ECO:0000256" key="8">
    <source>
        <dbReference type="ARBA" id="ARBA00022741"/>
    </source>
</evidence>
<sequence>MARLPPWLEARWYGGRRPGLGLGLLEVLYSTLTAARRGLYRLGWWRSARLPVPVLVVGNLTVGGSGKTPLVIALCAALQERGWRPGVVSRGYGRKQAGTLRVSVDSTAETVGDEPLLIAQRSGCPVAVSARRAEAGRLLLAGGEVDLLIADDGLQHYALERDVEVLVIDGERRFGNGRLLPAGPLREPPWRAARCTARVVNGGLAGDNEVPMRLELGEARPLAGGELLPLDALRGRSVQAVAGIGHPPRFFRALREAGLEVEAHAFDDHHAFSESDFAFDDGRPLLMTEKDAAKCRGFARPHWYSVGATANLPADFFDTLNALLLQAKERLDG</sequence>
<evidence type="ECO:0000313" key="14">
    <source>
        <dbReference type="EMBL" id="MCK7592962.1"/>
    </source>
</evidence>
<dbReference type="HAMAP" id="MF_00409">
    <property type="entry name" value="LpxK"/>
    <property type="match status" value="1"/>
</dbReference>
<evidence type="ECO:0000256" key="7">
    <source>
        <dbReference type="ARBA" id="ARBA00022679"/>
    </source>
</evidence>
<evidence type="ECO:0000256" key="10">
    <source>
        <dbReference type="ARBA" id="ARBA00022840"/>
    </source>
</evidence>
<evidence type="ECO:0000256" key="5">
    <source>
        <dbReference type="ARBA" id="ARBA00022516"/>
    </source>
</evidence>
<evidence type="ECO:0000313" key="15">
    <source>
        <dbReference type="Proteomes" id="UP001431449"/>
    </source>
</evidence>
<dbReference type="CDD" id="cd01983">
    <property type="entry name" value="SIMIBI"/>
    <property type="match status" value="1"/>
</dbReference>
<keyword evidence="9 13" id="KW-0418">Kinase</keyword>
<evidence type="ECO:0000256" key="12">
    <source>
        <dbReference type="ARBA" id="ARBA00029757"/>
    </source>
</evidence>
<keyword evidence="8 13" id="KW-0547">Nucleotide-binding</keyword>
<comment type="pathway">
    <text evidence="2 13">Glycolipid biosynthesis; lipid IV(A) biosynthesis; lipid IV(A) from (3R)-3-hydroxytetradecanoyl-[acyl-carrier-protein] and UDP-N-acetyl-alpha-D-glucosamine: step 6/6.</text>
</comment>
<evidence type="ECO:0000256" key="11">
    <source>
        <dbReference type="ARBA" id="ARBA00023098"/>
    </source>
</evidence>
<accession>A0ABT0GFY8</accession>
<feature type="binding site" evidence="13">
    <location>
        <begin position="61"/>
        <end position="68"/>
    </location>
    <ligand>
        <name>ATP</name>
        <dbReference type="ChEBI" id="CHEBI:30616"/>
    </ligand>
</feature>
<keyword evidence="7 13" id="KW-0808">Transferase</keyword>
<dbReference type="NCBIfam" id="TIGR00682">
    <property type="entry name" value="lpxK"/>
    <property type="match status" value="1"/>
</dbReference>
<evidence type="ECO:0000256" key="13">
    <source>
        <dbReference type="HAMAP-Rule" id="MF_00409"/>
    </source>
</evidence>
<proteinExistence type="inferred from homology"/>
<dbReference type="GO" id="GO:0009029">
    <property type="term" value="F:lipid-A 4'-kinase activity"/>
    <property type="evidence" value="ECO:0007669"/>
    <property type="project" value="UniProtKB-EC"/>
</dbReference>
<keyword evidence="6 13" id="KW-0441">Lipid A biosynthesis</keyword>
<comment type="similarity">
    <text evidence="13">Belongs to the LpxK family.</text>
</comment>
<dbReference type="Pfam" id="PF02606">
    <property type="entry name" value="LpxK"/>
    <property type="match status" value="1"/>
</dbReference>
<dbReference type="PANTHER" id="PTHR42724:SF1">
    <property type="entry name" value="TETRAACYLDISACCHARIDE 4'-KINASE, MITOCHONDRIAL-RELATED"/>
    <property type="match status" value="1"/>
</dbReference>
<evidence type="ECO:0000256" key="4">
    <source>
        <dbReference type="ARBA" id="ARBA00016436"/>
    </source>
</evidence>
<dbReference type="InterPro" id="IPR027417">
    <property type="entry name" value="P-loop_NTPase"/>
</dbReference>
<name>A0ABT0GFY8_9GAMM</name>
<organism evidence="14 15">
    <name type="scientific">Pseudomarimonas salicorniae</name>
    <dbReference type="NCBI Taxonomy" id="2933270"/>
    <lineage>
        <taxon>Bacteria</taxon>
        <taxon>Pseudomonadati</taxon>
        <taxon>Pseudomonadota</taxon>
        <taxon>Gammaproteobacteria</taxon>
        <taxon>Lysobacterales</taxon>
        <taxon>Lysobacteraceae</taxon>
        <taxon>Pseudomarimonas</taxon>
    </lineage>
</organism>
<keyword evidence="15" id="KW-1185">Reference proteome</keyword>
<dbReference type="PANTHER" id="PTHR42724">
    <property type="entry name" value="TETRAACYLDISACCHARIDE 4'-KINASE"/>
    <property type="match status" value="1"/>
</dbReference>
<evidence type="ECO:0000256" key="9">
    <source>
        <dbReference type="ARBA" id="ARBA00022777"/>
    </source>
</evidence>
<keyword evidence="5 13" id="KW-0444">Lipid biosynthesis</keyword>
<protein>
    <recommendedName>
        <fullName evidence="4 13">Tetraacyldisaccharide 4'-kinase</fullName>
        <ecNumber evidence="3 13">2.7.1.130</ecNumber>
    </recommendedName>
    <alternativeName>
        <fullName evidence="12 13">Lipid A 4'-kinase</fullName>
    </alternativeName>
</protein>
<comment type="caution">
    <text evidence="14">The sequence shown here is derived from an EMBL/GenBank/DDBJ whole genome shotgun (WGS) entry which is preliminary data.</text>
</comment>
<dbReference type="EMBL" id="JALNMH010000003">
    <property type="protein sequence ID" value="MCK7592962.1"/>
    <property type="molecule type" value="Genomic_DNA"/>
</dbReference>
<evidence type="ECO:0000256" key="6">
    <source>
        <dbReference type="ARBA" id="ARBA00022556"/>
    </source>
</evidence>
<keyword evidence="10 13" id="KW-0067">ATP-binding</keyword>
<evidence type="ECO:0000256" key="2">
    <source>
        <dbReference type="ARBA" id="ARBA00004870"/>
    </source>
</evidence>
<dbReference type="RefSeq" id="WP_248205746.1">
    <property type="nucleotide sequence ID" value="NZ_JALNMH010000003.1"/>
</dbReference>
<gene>
    <name evidence="13 14" type="primary">lpxK</name>
    <name evidence="14" type="ORF">M0G41_04675</name>
</gene>
<comment type="catalytic activity">
    <reaction evidence="13">
        <text>a lipid A disaccharide + ATP = a lipid IVA + ADP + H(+)</text>
        <dbReference type="Rhea" id="RHEA:67840"/>
        <dbReference type="ChEBI" id="CHEBI:15378"/>
        <dbReference type="ChEBI" id="CHEBI:30616"/>
        <dbReference type="ChEBI" id="CHEBI:176343"/>
        <dbReference type="ChEBI" id="CHEBI:176425"/>
        <dbReference type="ChEBI" id="CHEBI:456216"/>
        <dbReference type="EC" id="2.7.1.130"/>
    </reaction>
</comment>
<evidence type="ECO:0000256" key="1">
    <source>
        <dbReference type="ARBA" id="ARBA00002274"/>
    </source>
</evidence>
<evidence type="ECO:0000256" key="3">
    <source>
        <dbReference type="ARBA" id="ARBA00012071"/>
    </source>
</evidence>
<dbReference type="SUPFAM" id="SSF52540">
    <property type="entry name" value="P-loop containing nucleoside triphosphate hydrolases"/>
    <property type="match status" value="1"/>
</dbReference>
<dbReference type="InterPro" id="IPR003758">
    <property type="entry name" value="LpxK"/>
</dbReference>
<dbReference type="Proteomes" id="UP001431449">
    <property type="component" value="Unassembled WGS sequence"/>
</dbReference>
<comment type="function">
    <text evidence="1 13">Transfers the gamma-phosphate of ATP to the 4'-position of a tetraacyldisaccharide 1-phosphate intermediate (termed DS-1-P) to form tetraacyldisaccharide 1,4'-bis-phosphate (lipid IVA).</text>
</comment>
<keyword evidence="11 13" id="KW-0443">Lipid metabolism</keyword>
<dbReference type="EC" id="2.7.1.130" evidence="3 13"/>